<evidence type="ECO:0000313" key="10">
    <source>
        <dbReference type="Proteomes" id="UP000223839"/>
    </source>
</evidence>
<keyword evidence="5" id="KW-0865">Zymogen</keyword>
<keyword evidence="4 5" id="KW-0720">Serine protease</keyword>
<dbReference type="PANTHER" id="PTHR43806:SF11">
    <property type="entry name" value="CEREVISIN-RELATED"/>
    <property type="match status" value="1"/>
</dbReference>
<feature type="domain" description="Peptidase S8/S53" evidence="8">
    <location>
        <begin position="142"/>
        <end position="435"/>
    </location>
</feature>
<dbReference type="AlphaFoldDB" id="A0AB36TP79"/>
<dbReference type="GO" id="GO:0004252">
    <property type="term" value="F:serine-type endopeptidase activity"/>
    <property type="evidence" value="ECO:0007669"/>
    <property type="project" value="UniProtKB-UniRule"/>
</dbReference>
<dbReference type="InterPro" id="IPR008357">
    <property type="entry name" value="Lanit_process"/>
</dbReference>
<comment type="caution">
    <text evidence="9">The sequence shown here is derived from an EMBL/GenBank/DDBJ whole genome shotgun (WGS) entry which is preliminary data.</text>
</comment>
<feature type="active site" description="Charge relay system" evidence="6 7">
    <location>
        <position position="197"/>
    </location>
</feature>
<proteinExistence type="inferred from homology"/>
<dbReference type="InterPro" id="IPR036852">
    <property type="entry name" value="Peptidase_S8/S53_dom_sf"/>
</dbReference>
<gene>
    <name evidence="9" type="ORF">COJ61_25820</name>
</gene>
<dbReference type="PANTHER" id="PTHR43806">
    <property type="entry name" value="PEPTIDASE S8"/>
    <property type="match status" value="1"/>
</dbReference>
<dbReference type="EC" id="3.4.21.-" evidence="5"/>
<dbReference type="Gene3D" id="3.40.50.200">
    <property type="entry name" value="Peptidase S8/S53 domain"/>
    <property type="match status" value="1"/>
</dbReference>
<dbReference type="PROSITE" id="PS51892">
    <property type="entry name" value="SUBTILASE"/>
    <property type="match status" value="1"/>
</dbReference>
<feature type="active site" description="Charge relay system" evidence="6 7">
    <location>
        <position position="410"/>
    </location>
</feature>
<dbReference type="GO" id="GO:0006508">
    <property type="term" value="P:proteolysis"/>
    <property type="evidence" value="ECO:0007669"/>
    <property type="project" value="UniProtKB-KW"/>
</dbReference>
<accession>A0AB36TP79</accession>
<dbReference type="EMBL" id="NUYG01000062">
    <property type="protein sequence ID" value="PFM86199.1"/>
    <property type="molecule type" value="Genomic_DNA"/>
</dbReference>
<evidence type="ECO:0000259" key="8">
    <source>
        <dbReference type="Pfam" id="PF00082"/>
    </source>
</evidence>
<evidence type="ECO:0000256" key="7">
    <source>
        <dbReference type="PROSITE-ProRule" id="PRU01240"/>
    </source>
</evidence>
<dbReference type="Proteomes" id="UP000223839">
    <property type="component" value="Unassembled WGS sequence"/>
</dbReference>
<keyword evidence="3 5" id="KW-0378">Hydrolase</keyword>
<keyword evidence="2 5" id="KW-0645">Protease</keyword>
<dbReference type="InterPro" id="IPR050131">
    <property type="entry name" value="Peptidase_S8_subtilisin-like"/>
</dbReference>
<dbReference type="SUPFAM" id="SSF52743">
    <property type="entry name" value="Subtilisin-like"/>
    <property type="match status" value="1"/>
</dbReference>
<protein>
    <recommendedName>
        <fullName evidence="5">Leader peptide-processing serine protease</fullName>
        <ecNumber evidence="5">3.4.21.-</ecNumber>
    </recommendedName>
</protein>
<name>A0AB36TP79_BACTU</name>
<dbReference type="PROSITE" id="PS00136">
    <property type="entry name" value="SUBTILASE_ASP"/>
    <property type="match status" value="1"/>
</dbReference>
<dbReference type="Pfam" id="PF00082">
    <property type="entry name" value="Peptidase_S8"/>
    <property type="match status" value="1"/>
</dbReference>
<dbReference type="PRINTS" id="PR00723">
    <property type="entry name" value="SUBTILISIN"/>
</dbReference>
<sequence>MKGRKRMKKIFSFIVLLTFFVVLIPFHNTYAEETKEYYTILVKDEKDTQETIKKISAQNTQIVYTVPEVGLVQVRSTESEIKNISKIDEIDTYNKSLKLIDSHEEINKSTNVKTLPALWESQWDMKKITNNGESYNVFSGSKNVIVGIVDSGLDTNHPDLKSNIVVGSKNLVPLGGYKGEEPEETGDINQLTDFLGHGTHTAGLVAANGTIKGVAPEIGIKSYRVFGKKSGDTAWVIKGIVEAAKDDVDVINLSLGSYLVNGTTFSANGKSKKDIADIKAYKKAINFARKQGSIVVAAAGNDALNMRDKKQVAEFYNKKYEKDGITFKGEVLDVPAGLPNVVTVSSIGPSNELSMFSNYGENFVDIAAPGGDTRLLDTYGKDAWVNDKWFAKESILSTFPGGYSYSYGVSTAAPKVSGALALIIDKYHFKDKPNEATKFLYKYGVDNSVKNKEQFGNGILDVYKAVTH</sequence>
<organism evidence="9 10">
    <name type="scientific">Bacillus thuringiensis</name>
    <dbReference type="NCBI Taxonomy" id="1428"/>
    <lineage>
        <taxon>Bacteria</taxon>
        <taxon>Bacillati</taxon>
        <taxon>Bacillota</taxon>
        <taxon>Bacilli</taxon>
        <taxon>Bacillales</taxon>
        <taxon>Bacillaceae</taxon>
        <taxon>Bacillus</taxon>
        <taxon>Bacillus cereus group</taxon>
    </lineage>
</organism>
<dbReference type="InterPro" id="IPR023827">
    <property type="entry name" value="Peptidase_S8_Asp-AS"/>
</dbReference>
<evidence type="ECO:0000256" key="2">
    <source>
        <dbReference type="ARBA" id="ARBA00022670"/>
    </source>
</evidence>
<dbReference type="PIRSF" id="PIRSF037875">
    <property type="entry name" value="Peptidase_S8_lp"/>
    <property type="match status" value="1"/>
</dbReference>
<reference evidence="9 10" key="1">
    <citation type="submission" date="2017-09" db="EMBL/GenBank/DDBJ databases">
        <title>Large-scale bioinformatics analysis of Bacillus genomes uncovers conserved roles of natural products in bacterial physiology.</title>
        <authorList>
            <consortium name="Agbiome Team Llc"/>
            <person name="Bleich R.M."/>
            <person name="Grubbs K.J."/>
            <person name="Santa Maria K.C."/>
            <person name="Allen S.E."/>
            <person name="Farag S."/>
            <person name="Shank E.A."/>
            <person name="Bowers A."/>
        </authorList>
    </citation>
    <scope>NUCLEOTIDE SEQUENCE [LARGE SCALE GENOMIC DNA]</scope>
    <source>
        <strain evidence="9 10">AFS077661</strain>
    </source>
</reference>
<dbReference type="InterPro" id="IPR015500">
    <property type="entry name" value="Peptidase_S8_subtilisin-rel"/>
</dbReference>
<dbReference type="InterPro" id="IPR000209">
    <property type="entry name" value="Peptidase_S8/S53_dom"/>
</dbReference>
<evidence type="ECO:0000256" key="1">
    <source>
        <dbReference type="ARBA" id="ARBA00011073"/>
    </source>
</evidence>
<feature type="active site" description="Charge relay system" evidence="6 7">
    <location>
        <position position="150"/>
    </location>
</feature>
<evidence type="ECO:0000313" key="9">
    <source>
        <dbReference type="EMBL" id="PFM86199.1"/>
    </source>
</evidence>
<evidence type="ECO:0000256" key="5">
    <source>
        <dbReference type="PIRNR" id="PIRNR037875"/>
    </source>
</evidence>
<comment type="pathway">
    <text evidence="5">Antibiotic biosynthesis.</text>
</comment>
<evidence type="ECO:0000256" key="3">
    <source>
        <dbReference type="ARBA" id="ARBA00022801"/>
    </source>
</evidence>
<comment type="similarity">
    <text evidence="1 5 7">Belongs to the peptidase S8 family.</text>
</comment>
<evidence type="ECO:0000256" key="6">
    <source>
        <dbReference type="PIRSR" id="PIRSR037875-50"/>
    </source>
</evidence>
<keyword evidence="5" id="KW-0732">Signal</keyword>
<evidence type="ECO:0000256" key="4">
    <source>
        <dbReference type="ARBA" id="ARBA00022825"/>
    </source>
</evidence>
<dbReference type="PRINTS" id="PR01779">
    <property type="entry name" value="LANTIPROCESS"/>
</dbReference>
<dbReference type="CDD" id="cd07482">
    <property type="entry name" value="Peptidases_S8_Lantibiotic_specific_protease"/>
    <property type="match status" value="1"/>
</dbReference>